<dbReference type="RefSeq" id="WP_172584229.1">
    <property type="nucleotide sequence ID" value="NZ_BLAM01000054.1"/>
</dbReference>
<organism evidence="1">
    <name type="scientific">Ligilactobacillus agilis</name>
    <dbReference type="NCBI Taxonomy" id="1601"/>
    <lineage>
        <taxon>Bacteria</taxon>
        <taxon>Bacillati</taxon>
        <taxon>Bacillota</taxon>
        <taxon>Bacilli</taxon>
        <taxon>Lactobacillales</taxon>
        <taxon>Lactobacillaceae</taxon>
        <taxon>Ligilactobacillus</taxon>
    </lineage>
</organism>
<evidence type="ECO:0000313" key="1">
    <source>
        <dbReference type="EMBL" id="GET05386.1"/>
    </source>
</evidence>
<gene>
    <name evidence="1" type="ORF">SY212_04160</name>
</gene>
<reference evidence="1" key="1">
    <citation type="submission" date="2019-10" db="EMBL/GenBank/DDBJ databases">
        <title>Lactobacillus agilis SY212 Whole Genome Sequencing Project.</title>
        <authorList>
            <person name="Suzuki S."/>
            <person name="Endo A."/>
            <person name="Maeno S."/>
            <person name="Shiwa Y."/>
            <person name="Matsutani M."/>
            <person name="Kajikawa A."/>
        </authorList>
    </citation>
    <scope>NUCLEOTIDE SEQUENCE</scope>
    <source>
        <strain evidence="1">SY212</strain>
    </source>
</reference>
<proteinExistence type="predicted"/>
<protein>
    <submittedName>
        <fullName evidence="1">Uncharacterized protein</fullName>
    </submittedName>
</protein>
<dbReference type="EMBL" id="BLAM01000054">
    <property type="protein sequence ID" value="GET05386.1"/>
    <property type="molecule type" value="Genomic_DNA"/>
</dbReference>
<dbReference type="Proteomes" id="UP000494265">
    <property type="component" value="Unassembled WGS sequence"/>
</dbReference>
<accession>A0A6F9XJG2</accession>
<comment type="caution">
    <text evidence="1">The sequence shown here is derived from an EMBL/GenBank/DDBJ whole genome shotgun (WGS) entry which is preliminary data.</text>
</comment>
<sequence length="139" mass="16261">MSYNYYRKRNYNLSKSKARAYAQSMDDLGNEFASKYQDWGLSTMKDSCYKMITDTVEIRISNHSANNQYHNIYDDKVLLVNIKGSKLDFPTIIEKKVPKVEKVLDGLELTNYRFINVVGDKVNAYIKGYKTKKEIFELD</sequence>
<dbReference type="AlphaFoldDB" id="A0A6F9XJG2"/>
<name>A0A6F9XJG2_9LACO</name>